<evidence type="ECO:0008006" key="4">
    <source>
        <dbReference type="Google" id="ProtNLM"/>
    </source>
</evidence>
<dbReference type="STRING" id="106549.A0A540N9J0"/>
<accession>A0A540N9J0</accession>
<dbReference type="Proteomes" id="UP000315295">
    <property type="component" value="Unassembled WGS sequence"/>
</dbReference>
<name>A0A540N9J0_MALBA</name>
<organism evidence="2 3">
    <name type="scientific">Malus baccata</name>
    <name type="common">Siberian crab apple</name>
    <name type="synonym">Pyrus baccata</name>
    <dbReference type="NCBI Taxonomy" id="106549"/>
    <lineage>
        <taxon>Eukaryota</taxon>
        <taxon>Viridiplantae</taxon>
        <taxon>Streptophyta</taxon>
        <taxon>Embryophyta</taxon>
        <taxon>Tracheophyta</taxon>
        <taxon>Spermatophyta</taxon>
        <taxon>Magnoliopsida</taxon>
        <taxon>eudicotyledons</taxon>
        <taxon>Gunneridae</taxon>
        <taxon>Pentapetalae</taxon>
        <taxon>rosids</taxon>
        <taxon>fabids</taxon>
        <taxon>Rosales</taxon>
        <taxon>Rosaceae</taxon>
        <taxon>Amygdaloideae</taxon>
        <taxon>Maleae</taxon>
        <taxon>Malus</taxon>
    </lineage>
</organism>
<evidence type="ECO:0000256" key="1">
    <source>
        <dbReference type="SAM" id="SignalP"/>
    </source>
</evidence>
<dbReference type="PANTHER" id="PTHR46801:SF6">
    <property type="entry name" value="LIPID-BINDING SERUM GLYCOPROTEIN C-TERMINAL DOMAIN-CONTAINING PROTEIN"/>
    <property type="match status" value="1"/>
</dbReference>
<protein>
    <recommendedName>
        <fullName evidence="4">Prolamin-like domain-containing protein</fullName>
    </recommendedName>
</protein>
<comment type="caution">
    <text evidence="2">The sequence shown here is derived from an EMBL/GenBank/DDBJ whole genome shotgun (WGS) entry which is preliminary data.</text>
</comment>
<evidence type="ECO:0000313" key="3">
    <source>
        <dbReference type="Proteomes" id="UP000315295"/>
    </source>
</evidence>
<gene>
    <name evidence="2" type="ORF">C1H46_006654</name>
</gene>
<sequence>MAPPTVLFLLIASFFLSPPTHLQVQAADQAFASVVISQKCLGFLKEFPLPIIHGFTLQNAELVCSSSRIMVCSDVMYAASQSQS</sequence>
<feature type="chain" id="PRO_5021806068" description="Prolamin-like domain-containing protein" evidence="1">
    <location>
        <begin position="23"/>
        <end position="84"/>
    </location>
</feature>
<feature type="signal peptide" evidence="1">
    <location>
        <begin position="1"/>
        <end position="22"/>
    </location>
</feature>
<dbReference type="Gene3D" id="3.15.20.10">
    <property type="entry name" value="Bactericidal permeability-increasing protein, domain 2"/>
    <property type="match status" value="1"/>
</dbReference>
<reference evidence="2 3" key="1">
    <citation type="journal article" date="2019" name="G3 (Bethesda)">
        <title>Sequencing of a Wild Apple (Malus baccata) Genome Unravels the Differences Between Cultivated and Wild Apple Species Regarding Disease Resistance and Cold Tolerance.</title>
        <authorList>
            <person name="Chen X."/>
        </authorList>
    </citation>
    <scope>NUCLEOTIDE SEQUENCE [LARGE SCALE GENOMIC DNA]</scope>
    <source>
        <strain evidence="3">cv. Shandingzi</strain>
        <tissue evidence="2">Leaves</tissue>
    </source>
</reference>
<keyword evidence="1" id="KW-0732">Signal</keyword>
<dbReference type="AlphaFoldDB" id="A0A540N9J0"/>
<dbReference type="EMBL" id="VIEB01000081">
    <property type="protein sequence ID" value="TQE07721.1"/>
    <property type="molecule type" value="Genomic_DNA"/>
</dbReference>
<dbReference type="InterPro" id="IPR045897">
    <property type="entry name" value="BPI/LBP_pln"/>
</dbReference>
<proteinExistence type="predicted"/>
<evidence type="ECO:0000313" key="2">
    <source>
        <dbReference type="EMBL" id="TQE07721.1"/>
    </source>
</evidence>
<keyword evidence="3" id="KW-1185">Reference proteome</keyword>
<dbReference type="PANTHER" id="PTHR46801">
    <property type="entry name" value="OS06G0309200 PROTEIN"/>
    <property type="match status" value="1"/>
</dbReference>